<reference evidence="4" key="2">
    <citation type="submission" date="2019-07" db="EMBL/GenBank/DDBJ databases">
        <authorList>
            <person name="Yang Y."/>
            <person name="Bocs S."/>
            <person name="Baudouin L."/>
        </authorList>
    </citation>
    <scope>NUCLEOTIDE SEQUENCE</scope>
    <source>
        <tissue evidence="4">Spear leaf of Hainan Tall coconut</tissue>
    </source>
</reference>
<feature type="repeat" description="PPR" evidence="3">
    <location>
        <begin position="549"/>
        <end position="583"/>
    </location>
</feature>
<feature type="repeat" description="PPR" evidence="3">
    <location>
        <begin position="725"/>
        <end position="759"/>
    </location>
</feature>
<protein>
    <submittedName>
        <fullName evidence="4">Putative Pentatricopeptide repeat-containing protein</fullName>
    </submittedName>
</protein>
<dbReference type="GO" id="GO:0140053">
    <property type="term" value="P:mitochondrial gene expression"/>
    <property type="evidence" value="ECO:0007669"/>
    <property type="project" value="TreeGrafter"/>
</dbReference>
<feature type="repeat" description="PPR" evidence="3">
    <location>
        <begin position="795"/>
        <end position="829"/>
    </location>
</feature>
<evidence type="ECO:0000256" key="2">
    <source>
        <dbReference type="ARBA" id="ARBA00022737"/>
    </source>
</evidence>
<dbReference type="Pfam" id="PF13041">
    <property type="entry name" value="PPR_2"/>
    <property type="match status" value="6"/>
</dbReference>
<dbReference type="GO" id="GO:0003729">
    <property type="term" value="F:mRNA binding"/>
    <property type="evidence" value="ECO:0007669"/>
    <property type="project" value="TreeGrafter"/>
</dbReference>
<dbReference type="EMBL" id="CM017884">
    <property type="protein sequence ID" value="KAG1366273.1"/>
    <property type="molecule type" value="Genomic_DNA"/>
</dbReference>
<evidence type="ECO:0000313" key="4">
    <source>
        <dbReference type="EMBL" id="KAG1366273.1"/>
    </source>
</evidence>
<feature type="repeat" description="PPR" evidence="3">
    <location>
        <begin position="340"/>
        <end position="374"/>
    </location>
</feature>
<name>A0A8K0NB37_COCNU</name>
<feature type="repeat" description="PPR" evidence="3">
    <location>
        <begin position="655"/>
        <end position="689"/>
    </location>
</feature>
<reference evidence="4" key="1">
    <citation type="journal article" date="2017" name="Gigascience">
        <title>The genome draft of coconut (Cocos nucifera).</title>
        <authorList>
            <person name="Xiao Y."/>
            <person name="Xu P."/>
            <person name="Fan H."/>
            <person name="Baudouin L."/>
            <person name="Xia W."/>
            <person name="Bocs S."/>
            <person name="Xu J."/>
            <person name="Li Q."/>
            <person name="Guo A."/>
            <person name="Zhou L."/>
            <person name="Li J."/>
            <person name="Wu Y."/>
            <person name="Ma Z."/>
            <person name="Armero A."/>
            <person name="Issali A.E."/>
            <person name="Liu N."/>
            <person name="Peng M."/>
            <person name="Yang Y."/>
        </authorList>
    </citation>
    <scope>NUCLEOTIDE SEQUENCE</scope>
    <source>
        <tissue evidence="4">Spear leaf of Hainan Tall coconut</tissue>
    </source>
</reference>
<dbReference type="PANTHER" id="PTHR47938">
    <property type="entry name" value="RESPIRATORY COMPLEX I CHAPERONE (CIA84), PUTATIVE (AFU_ORTHOLOGUE AFUA_2G06020)-RELATED"/>
    <property type="match status" value="1"/>
</dbReference>
<dbReference type="FunFam" id="1.25.40.10:FF:000073">
    <property type="entry name" value="Pentatricopeptide repeat-containing protein chloroplastic"/>
    <property type="match status" value="1"/>
</dbReference>
<keyword evidence="5" id="KW-1185">Reference proteome</keyword>
<dbReference type="InterPro" id="IPR011990">
    <property type="entry name" value="TPR-like_helical_dom_sf"/>
</dbReference>
<comment type="caution">
    <text evidence="4">The sequence shown here is derived from an EMBL/GenBank/DDBJ whole genome shotgun (WGS) entry which is preliminary data.</text>
</comment>
<comment type="similarity">
    <text evidence="1">Belongs to the PPR family. P subfamily.</text>
</comment>
<feature type="repeat" description="PPR" evidence="3">
    <location>
        <begin position="107"/>
        <end position="141"/>
    </location>
</feature>
<feature type="repeat" description="PPR" evidence="3">
    <location>
        <begin position="239"/>
        <end position="273"/>
    </location>
</feature>
<dbReference type="InterPro" id="IPR002885">
    <property type="entry name" value="PPR_rpt"/>
</dbReference>
<dbReference type="PROSITE" id="PS51375">
    <property type="entry name" value="PPR"/>
    <property type="match status" value="13"/>
</dbReference>
<evidence type="ECO:0000256" key="1">
    <source>
        <dbReference type="ARBA" id="ARBA00007626"/>
    </source>
</evidence>
<dbReference type="Pfam" id="PF12854">
    <property type="entry name" value="PPR_1"/>
    <property type="match status" value="1"/>
</dbReference>
<feature type="repeat" description="PPR" evidence="3">
    <location>
        <begin position="897"/>
        <end position="931"/>
    </location>
</feature>
<dbReference type="NCBIfam" id="TIGR00756">
    <property type="entry name" value="PPR"/>
    <property type="match status" value="11"/>
</dbReference>
<evidence type="ECO:0000256" key="3">
    <source>
        <dbReference type="PROSITE-ProRule" id="PRU00708"/>
    </source>
</evidence>
<dbReference type="OrthoDB" id="185373at2759"/>
<feature type="repeat" description="PPR" evidence="3">
    <location>
        <begin position="690"/>
        <end position="724"/>
    </location>
</feature>
<dbReference type="Proteomes" id="UP000797356">
    <property type="component" value="Chromosome 13"/>
</dbReference>
<feature type="repeat" description="PPR" evidence="3">
    <location>
        <begin position="862"/>
        <end position="896"/>
    </location>
</feature>
<feature type="repeat" description="PPR" evidence="3">
    <location>
        <begin position="514"/>
        <end position="548"/>
    </location>
</feature>
<dbReference type="Pfam" id="PF01535">
    <property type="entry name" value="PPR"/>
    <property type="match status" value="3"/>
</dbReference>
<keyword evidence="2" id="KW-0677">Repeat</keyword>
<proteinExistence type="inferred from homology"/>
<feature type="repeat" description="PPR" evidence="3">
    <location>
        <begin position="584"/>
        <end position="619"/>
    </location>
</feature>
<accession>A0A8K0NB37</accession>
<organism evidence="4 5">
    <name type="scientific">Cocos nucifera</name>
    <name type="common">Coconut palm</name>
    <dbReference type="NCBI Taxonomy" id="13894"/>
    <lineage>
        <taxon>Eukaryota</taxon>
        <taxon>Viridiplantae</taxon>
        <taxon>Streptophyta</taxon>
        <taxon>Embryophyta</taxon>
        <taxon>Tracheophyta</taxon>
        <taxon>Spermatophyta</taxon>
        <taxon>Magnoliopsida</taxon>
        <taxon>Liliopsida</taxon>
        <taxon>Arecaceae</taxon>
        <taxon>Arecoideae</taxon>
        <taxon>Cocoseae</taxon>
        <taxon>Attaleinae</taxon>
        <taxon>Cocos</taxon>
    </lineage>
</organism>
<sequence length="1001" mass="112018">MLRHLPSPLLLLRRRCRPAVHTASHFISPASSDTVSDSDDALDLQAPCRLRSAPYDFVRILSVAAKSSSLATGQQPHTAVIKLGPASSLATGQQTHTAVIKLVPASNLFITTALLDVYCKCRRISEAQRLFEEMPERNVVTWNALIHGHSQPQIPILAIGAFVQMVSQGIFPSPYTVSSVLVACSRSGVLGYGKMLHCVCFKHGFCWNVAVGTVLVDMYSKCCDMGAARRVFDEMDERNVITWTSLVTGYVLQRRPYDAMLLVREMRHLGVRLNKVTYNSLLSSFSRPEDLVHGKQVHCLVLQEGLEADPYIAVSLVTMYSKCGSLEDFVKVYPAVSSQDQISCNSMIAGFSHLGDGKEAIKKFLKMRRECIDADFFTFASILRAIGMLSALEEADGCWDNASGVWKTSARTTLKAMEFLMNGGHVVYLKRNHGRSLFGSQAMASHALDWIPPPSPVDESAAISCSPSESSAAEKILEPSSQELHALFFKAVKKLSGLSHVSLLKTNSRPIHSHALAYNRLMGAFSQVGEVDEVLRLFREMKESKCNPNILCYNTVINALVMAGRLEEAKAVFEEMISSGVRPNVSSYNILIKMHSWYARRFDLAYEVLLRMKGCGYSPDTTTYSTLIAGLCREGRIREALGVLDWMLEEKCLPTVHTYTPIVQGYCHEGRIEEAKSLMATMESVGCPPNCVTYNILIDALCKVESFDEVEKVLRESELKGWKPNAITYNMYINGLCKSHKAKEAFEQLEVMLGNGLSPTVVTLNILLNCLCHDSKVWEAKCLLERSSELGWDVGVVGYNTVMSRLCEIGRWLAVPKLLSDMFKKGISPNTKTFNIMIHSLCIGGKFRKAECLVSSRGFIPDVVTYNTMIHWFYLEGKMNEVQHLFSNMVVQKITPDAITYKILINGLCRQGKYLEATNCFLISLEYGYFKDLVTSLTYRLIRSRRLKEMLDLCKGLERHGFFPDVLIFETTIRAFCREGFCRCTDIHKVCLVLDKMLQRS</sequence>
<dbReference type="AlphaFoldDB" id="A0A8K0NB37"/>
<dbReference type="GO" id="GO:0005739">
    <property type="term" value="C:mitochondrion"/>
    <property type="evidence" value="ECO:0007669"/>
    <property type="project" value="TreeGrafter"/>
</dbReference>
<dbReference type="Gene3D" id="1.25.40.10">
    <property type="entry name" value="Tetratricopeptide repeat domain"/>
    <property type="match status" value="8"/>
</dbReference>
<gene>
    <name evidence="4" type="ORF">COCNU_13G000630</name>
</gene>
<evidence type="ECO:0000313" key="5">
    <source>
        <dbReference type="Proteomes" id="UP000797356"/>
    </source>
</evidence>
<dbReference type="PANTHER" id="PTHR47938:SF35">
    <property type="entry name" value="PENTATRICOPEPTIDE REPEAT-CONTAINING PROTEIN 4, MITOCHONDRIAL-RELATED"/>
    <property type="match status" value="1"/>
</dbReference>
<feature type="repeat" description="PPR" evidence="3">
    <location>
        <begin position="620"/>
        <end position="654"/>
    </location>
</feature>